<protein>
    <submittedName>
        <fullName evidence="1">Glycerophosphotransferase</fullName>
    </submittedName>
</protein>
<comment type="caution">
    <text evidence="1">The sequence shown here is derived from an EMBL/GenBank/DDBJ whole genome shotgun (WGS) entry which is preliminary data.</text>
</comment>
<keyword evidence="2" id="KW-1185">Reference proteome</keyword>
<evidence type="ECO:0000313" key="2">
    <source>
        <dbReference type="Proteomes" id="UP000623067"/>
    </source>
</evidence>
<reference evidence="1" key="2">
    <citation type="submission" date="2020-09" db="EMBL/GenBank/DDBJ databases">
        <authorList>
            <person name="Sun Q."/>
            <person name="Zhou Y."/>
        </authorList>
    </citation>
    <scope>NUCLEOTIDE SEQUENCE</scope>
    <source>
        <strain evidence="1">CGMCC 1.15330</strain>
    </source>
</reference>
<proteinExistence type="predicted"/>
<dbReference type="EMBL" id="BMIH01000001">
    <property type="protein sequence ID" value="GGB18951.1"/>
    <property type="molecule type" value="Genomic_DNA"/>
</dbReference>
<accession>A0A916WPT4</accession>
<dbReference type="SUPFAM" id="SSF53756">
    <property type="entry name" value="UDP-Glycosyltransferase/glycogen phosphorylase"/>
    <property type="match status" value="1"/>
</dbReference>
<reference evidence="1" key="1">
    <citation type="journal article" date="2014" name="Int. J. Syst. Evol. Microbiol.">
        <title>Complete genome sequence of Corynebacterium casei LMG S-19264T (=DSM 44701T), isolated from a smear-ripened cheese.</title>
        <authorList>
            <consortium name="US DOE Joint Genome Institute (JGI-PGF)"/>
            <person name="Walter F."/>
            <person name="Albersmeier A."/>
            <person name="Kalinowski J."/>
            <person name="Ruckert C."/>
        </authorList>
    </citation>
    <scope>NUCLEOTIDE SEQUENCE</scope>
    <source>
        <strain evidence="1">CGMCC 1.15330</strain>
    </source>
</reference>
<sequence length="375" mass="41289">MHQVAHSLPIALALIEAGGPVQPVLAATTPALAAEIRRLGALMGHDRLEIVSLGVDSALGRGLERALGALVPARKLLVYRDHLDFFRGLEALVVSERTSLILKTRYGLSLPIILADHGAGDRAIGFNAVTARFDHVLAAGPKIRDRLIADAGVAPERISITGYPKFDLFPPRAARLPMQANGRPTILYNPHVSPHLSSWYAQGRQVLDWFLRQDRYNVIFAPHVMLFHRRIAISIDRLRIDRPGRIDPALLAAPHIHADLGSTASTDMTYVEAADLYLGDVSSQVYEFLRTPRPCLFLDVHRTDWQGDPDYAHWQAGDVIARAADLPAALDVAWARHADRYAAVQRDLFGRTFSITGEPAGRRAARVLTSLVLDH</sequence>
<evidence type="ECO:0000313" key="1">
    <source>
        <dbReference type="EMBL" id="GGB18951.1"/>
    </source>
</evidence>
<dbReference type="RefSeq" id="WP_229664323.1">
    <property type="nucleotide sequence ID" value="NZ_BMIH01000001.1"/>
</dbReference>
<organism evidence="1 2">
    <name type="scientific">Sphingomonas metalli</name>
    <dbReference type="NCBI Taxonomy" id="1779358"/>
    <lineage>
        <taxon>Bacteria</taxon>
        <taxon>Pseudomonadati</taxon>
        <taxon>Pseudomonadota</taxon>
        <taxon>Alphaproteobacteria</taxon>
        <taxon>Sphingomonadales</taxon>
        <taxon>Sphingomonadaceae</taxon>
        <taxon>Sphingomonas</taxon>
    </lineage>
</organism>
<name>A0A916WPT4_9SPHN</name>
<dbReference type="AlphaFoldDB" id="A0A916WPT4"/>
<gene>
    <name evidence="1" type="ORF">GCM10011380_05640</name>
</gene>
<dbReference type="Gene3D" id="3.40.50.12580">
    <property type="match status" value="1"/>
</dbReference>
<dbReference type="InterPro" id="IPR043148">
    <property type="entry name" value="TagF_C"/>
</dbReference>
<dbReference type="Proteomes" id="UP000623067">
    <property type="component" value="Unassembled WGS sequence"/>
</dbReference>